<dbReference type="EMBL" id="JBHSQS010000003">
    <property type="protein sequence ID" value="MFC5922888.1"/>
    <property type="molecule type" value="Genomic_DNA"/>
</dbReference>
<protein>
    <submittedName>
        <fullName evidence="1">Uncharacterized protein</fullName>
    </submittedName>
</protein>
<dbReference type="Proteomes" id="UP001596226">
    <property type="component" value="Unassembled WGS sequence"/>
</dbReference>
<dbReference type="PROSITE" id="PS51318">
    <property type="entry name" value="TAT"/>
    <property type="match status" value="1"/>
</dbReference>
<name>A0ABW1H1S1_9ACTN</name>
<keyword evidence="2" id="KW-1185">Reference proteome</keyword>
<dbReference type="RefSeq" id="WP_377506569.1">
    <property type="nucleotide sequence ID" value="NZ_JBHSQS010000003.1"/>
</dbReference>
<gene>
    <name evidence="1" type="ORF">ACFQGL_05980</name>
</gene>
<accession>A0ABW1H1S1</accession>
<reference evidence="2" key="1">
    <citation type="journal article" date="2019" name="Int. J. Syst. Evol. Microbiol.">
        <title>The Global Catalogue of Microorganisms (GCM) 10K type strain sequencing project: providing services to taxonomists for standard genome sequencing and annotation.</title>
        <authorList>
            <consortium name="The Broad Institute Genomics Platform"/>
            <consortium name="The Broad Institute Genome Sequencing Center for Infectious Disease"/>
            <person name="Wu L."/>
            <person name="Ma J."/>
        </authorList>
    </citation>
    <scope>NUCLEOTIDE SEQUENCE [LARGE SCALE GENOMIC DNA]</scope>
    <source>
        <strain evidence="2">CGMCC 4.7144</strain>
    </source>
</reference>
<proteinExistence type="predicted"/>
<sequence>MTQEKGLSRRQILRVGAVVGSAVTVVAVSGEAASADAGTSATQAGSRGELARVSTVEAGGAVVGTPKVANRTAIRAAERVPFAGFPDGIAPRPGDLVTVTDLWPGLAVAAVPVVHWVTGVPKRDGSGYAVAGQRVAASPLLDKRTARRVRVCLLDTELADAQVLAVVPA</sequence>
<organism evidence="1 2">
    <name type="scientific">Micromonospora vulcania</name>
    <dbReference type="NCBI Taxonomy" id="1441873"/>
    <lineage>
        <taxon>Bacteria</taxon>
        <taxon>Bacillati</taxon>
        <taxon>Actinomycetota</taxon>
        <taxon>Actinomycetes</taxon>
        <taxon>Micromonosporales</taxon>
        <taxon>Micromonosporaceae</taxon>
        <taxon>Micromonospora</taxon>
    </lineage>
</organism>
<dbReference type="InterPro" id="IPR006311">
    <property type="entry name" value="TAT_signal"/>
</dbReference>
<comment type="caution">
    <text evidence="1">The sequence shown here is derived from an EMBL/GenBank/DDBJ whole genome shotgun (WGS) entry which is preliminary data.</text>
</comment>
<evidence type="ECO:0000313" key="1">
    <source>
        <dbReference type="EMBL" id="MFC5922888.1"/>
    </source>
</evidence>
<evidence type="ECO:0000313" key="2">
    <source>
        <dbReference type="Proteomes" id="UP001596226"/>
    </source>
</evidence>